<evidence type="ECO:0000256" key="4">
    <source>
        <dbReference type="ARBA" id="ARBA00022692"/>
    </source>
</evidence>
<evidence type="ECO:0000313" key="9">
    <source>
        <dbReference type="EMBL" id="ETW50026.1"/>
    </source>
</evidence>
<dbReference type="OrthoDB" id="445566at2759"/>
<comment type="subunit">
    <text evidence="8">Component of the oligosaccharyltransferase (OST) complex.</text>
</comment>
<dbReference type="UniPathway" id="UPA00378"/>
<evidence type="ECO:0000256" key="5">
    <source>
        <dbReference type="ARBA" id="ARBA00022824"/>
    </source>
</evidence>
<comment type="similarity">
    <text evidence="3 8">Belongs to the DAD/OST2 family.</text>
</comment>
<evidence type="ECO:0000256" key="3">
    <source>
        <dbReference type="ARBA" id="ARBA00009386"/>
    </source>
</evidence>
<keyword evidence="6 8" id="KW-1133">Transmembrane helix</keyword>
<organism evidence="9 10">
    <name type="scientific">Plasmodium falciparum MaliPS096_E11</name>
    <dbReference type="NCBI Taxonomy" id="1036727"/>
    <lineage>
        <taxon>Eukaryota</taxon>
        <taxon>Sar</taxon>
        <taxon>Alveolata</taxon>
        <taxon>Apicomplexa</taxon>
        <taxon>Aconoidasida</taxon>
        <taxon>Haemosporida</taxon>
        <taxon>Plasmodiidae</taxon>
        <taxon>Plasmodium</taxon>
        <taxon>Plasmodium (Laverania)</taxon>
    </lineage>
</organism>
<dbReference type="Proteomes" id="UP000030699">
    <property type="component" value="Unassembled WGS sequence"/>
</dbReference>
<proteinExistence type="inferred from homology"/>
<evidence type="ECO:0000256" key="6">
    <source>
        <dbReference type="ARBA" id="ARBA00022989"/>
    </source>
</evidence>
<comment type="subcellular location">
    <subcellularLocation>
        <location evidence="1 8">Endoplasmic reticulum membrane</location>
        <topology evidence="1 8">Multi-pass membrane protein</topology>
    </subcellularLocation>
</comment>
<evidence type="ECO:0000256" key="1">
    <source>
        <dbReference type="ARBA" id="ARBA00004477"/>
    </source>
</evidence>
<dbReference type="Pfam" id="PF02109">
    <property type="entry name" value="DAD"/>
    <property type="match status" value="1"/>
</dbReference>
<reference evidence="9 10" key="2">
    <citation type="submission" date="2013-02" db="EMBL/GenBank/DDBJ databases">
        <title>The Genome Sequence of Plasmodium falciparum MaliPS096_E11.</title>
        <authorList>
            <consortium name="The Broad Institute Genome Sequencing Platform"/>
            <consortium name="The Broad Institute Genome Sequencing Center for Infectious Disease"/>
            <person name="Neafsey D."/>
            <person name="Cheeseman I."/>
            <person name="Volkman S."/>
            <person name="Adams J."/>
            <person name="Walker B."/>
            <person name="Young S.K."/>
            <person name="Zeng Q."/>
            <person name="Gargeya S."/>
            <person name="Fitzgerald M."/>
            <person name="Haas B."/>
            <person name="Abouelleil A."/>
            <person name="Alvarado L."/>
            <person name="Arachchi H.M."/>
            <person name="Berlin A.M."/>
            <person name="Chapman S.B."/>
            <person name="Dewar J."/>
            <person name="Goldberg J."/>
            <person name="Griggs A."/>
            <person name="Gujja S."/>
            <person name="Hansen M."/>
            <person name="Howarth C."/>
            <person name="Imamovic A."/>
            <person name="Larimer J."/>
            <person name="McCowan C."/>
            <person name="Murphy C."/>
            <person name="Neiman D."/>
            <person name="Pearson M."/>
            <person name="Priest M."/>
            <person name="Roberts A."/>
            <person name="Saif S."/>
            <person name="Shea T."/>
            <person name="Sisk P."/>
            <person name="Sykes S."/>
            <person name="Wortman J."/>
            <person name="Nusbaum C."/>
            <person name="Birren B."/>
        </authorList>
    </citation>
    <scope>NUCLEOTIDE SEQUENCE [LARGE SCALE GENOMIC DNA]</scope>
    <source>
        <strain evidence="9 10">MaliPS096_E11</strain>
    </source>
</reference>
<comment type="function">
    <text evidence="8">Subunit of the oligosaccharyl transferase (OST) complex that catalyzes the initial transfer of a defined glycan (Glc(3)Man(9)GlcNAc(2) in eukaryotes) from the lipid carrier dolichol-pyrophosphate to an asparagine residue within an Asn-X-Ser/Thr consensus motif in nascent polypeptide chains, the first step in protein N-glycosylation. N-glycosylation occurs cotranslationally and the complex associates with the Sec61 complex at the channel-forming translocon complex that mediates protein translocation across the endoplasmic reticulum (ER). All subunits are required for a maximal enzyme activity.</text>
</comment>
<feature type="transmembrane region" description="Helical" evidence="8">
    <location>
        <begin position="89"/>
        <end position="106"/>
    </location>
</feature>
<comment type="pathway">
    <text evidence="2 8">Protein modification; protein glycosylation.</text>
</comment>
<reference evidence="9 10" key="1">
    <citation type="submission" date="2013-02" db="EMBL/GenBank/DDBJ databases">
        <title>The Genome Annotation of Plasmodium falciparum MaliPS096_E11.</title>
        <authorList>
            <consortium name="The Broad Institute Genome Sequencing Platform"/>
            <consortium name="The Broad Institute Genome Sequencing Center for Infectious Disease"/>
            <person name="Neafsey D."/>
            <person name="Hoffman S."/>
            <person name="Volkman S."/>
            <person name="Rosenthal P."/>
            <person name="Walker B."/>
            <person name="Young S.K."/>
            <person name="Zeng Q."/>
            <person name="Gargeya S."/>
            <person name="Fitzgerald M."/>
            <person name="Haas B."/>
            <person name="Abouelleil A."/>
            <person name="Allen A.W."/>
            <person name="Alvarado L."/>
            <person name="Arachchi H.M."/>
            <person name="Berlin A.M."/>
            <person name="Chapman S.B."/>
            <person name="Gainer-Dewar J."/>
            <person name="Goldberg J."/>
            <person name="Griggs A."/>
            <person name="Gujja S."/>
            <person name="Hansen M."/>
            <person name="Howarth C."/>
            <person name="Imamovic A."/>
            <person name="Ireland A."/>
            <person name="Larimer J."/>
            <person name="McCowan C."/>
            <person name="Murphy C."/>
            <person name="Pearson M."/>
            <person name="Poon T.W."/>
            <person name="Priest M."/>
            <person name="Roberts A."/>
            <person name="Saif S."/>
            <person name="Shea T."/>
            <person name="Sisk P."/>
            <person name="Sykes S."/>
            <person name="Wortman J."/>
            <person name="Nusbaum C."/>
            <person name="Birren B."/>
        </authorList>
    </citation>
    <scope>NUCLEOTIDE SEQUENCE [LARGE SCALE GENOMIC DNA]</scope>
    <source>
        <strain evidence="9 10">MaliPS096_E11</strain>
    </source>
</reference>
<protein>
    <recommendedName>
        <fullName evidence="8">Dolichyl-diphosphooligosaccharide--protein glycosyltransferase subunit OST2</fullName>
        <shortName evidence="8">Oligosaccharyl transferase subunit OST2</shortName>
    </recommendedName>
</protein>
<evidence type="ECO:0000256" key="7">
    <source>
        <dbReference type="ARBA" id="ARBA00023136"/>
    </source>
</evidence>
<evidence type="ECO:0000313" key="10">
    <source>
        <dbReference type="Proteomes" id="UP000030699"/>
    </source>
</evidence>
<dbReference type="InterPro" id="IPR003038">
    <property type="entry name" value="DAD/Ost2"/>
</dbReference>
<sequence length="107" mass="12548">MNKILSTFYENYRNTPRNIKFVDIYILITLVNILLLYMYGYFSCSFDEKISVAAIFTALGNLTFSIALREQISNKSLFNIKREKIIFDFVLCSLVLYIGVFSYMHLN</sequence>
<keyword evidence="4 8" id="KW-0812">Transmembrane</keyword>
<dbReference type="GO" id="GO:0006487">
    <property type="term" value="P:protein N-linked glycosylation"/>
    <property type="evidence" value="ECO:0007669"/>
    <property type="project" value="TreeGrafter"/>
</dbReference>
<feature type="transmembrane region" description="Helical" evidence="8">
    <location>
        <begin position="21"/>
        <end position="38"/>
    </location>
</feature>
<dbReference type="PANTHER" id="PTHR10705">
    <property type="entry name" value="DOLICHYL-DIPHOSPHOOLIGOSACCHARIDE--PROTEIN GLYCOSYLTRANSFERASE SUBUNIT DAD1"/>
    <property type="match status" value="1"/>
</dbReference>
<dbReference type="GO" id="GO:0008250">
    <property type="term" value="C:oligosaccharyltransferase complex"/>
    <property type="evidence" value="ECO:0007669"/>
    <property type="project" value="InterPro"/>
</dbReference>
<dbReference type="SMR" id="A0A024WU53"/>
<name>A0A024WU53_PLAFA</name>
<keyword evidence="7 8" id="KW-0472">Membrane</keyword>
<gene>
    <name evidence="9" type="ORF">PFMALIP_01889</name>
</gene>
<dbReference type="PANTHER" id="PTHR10705:SF0">
    <property type="entry name" value="DOLICHYL-DIPHOSPHOOLIGOSACCHARIDE--PROTEIN GLYCOSYLTRANSFERASE SUBUNIT DAD1"/>
    <property type="match status" value="1"/>
</dbReference>
<accession>A0A024WU53</accession>
<keyword evidence="5 8" id="KW-0256">Endoplasmic reticulum</keyword>
<dbReference type="AlphaFoldDB" id="A0A024WU53"/>
<evidence type="ECO:0000256" key="8">
    <source>
        <dbReference type="RuleBase" id="RU361136"/>
    </source>
</evidence>
<dbReference type="EMBL" id="KI925529">
    <property type="protein sequence ID" value="ETW50026.1"/>
    <property type="molecule type" value="Genomic_DNA"/>
</dbReference>
<evidence type="ECO:0000256" key="2">
    <source>
        <dbReference type="ARBA" id="ARBA00004922"/>
    </source>
</evidence>
<feature type="transmembrane region" description="Helical" evidence="8">
    <location>
        <begin position="50"/>
        <end position="68"/>
    </location>
</feature>